<organism evidence="1 2">
    <name type="scientific">Alcaligenes xylosoxydans xylosoxydans</name>
    <name type="common">Achromobacter xylosoxidans</name>
    <dbReference type="NCBI Taxonomy" id="85698"/>
    <lineage>
        <taxon>Bacteria</taxon>
        <taxon>Pseudomonadati</taxon>
        <taxon>Pseudomonadota</taxon>
        <taxon>Betaproteobacteria</taxon>
        <taxon>Burkholderiales</taxon>
        <taxon>Alcaligenaceae</taxon>
        <taxon>Achromobacter</taxon>
    </lineage>
</organism>
<dbReference type="SUPFAM" id="SSF53335">
    <property type="entry name" value="S-adenosyl-L-methionine-dependent methyltransferases"/>
    <property type="match status" value="1"/>
</dbReference>
<dbReference type="GO" id="GO:0032259">
    <property type="term" value="P:methylation"/>
    <property type="evidence" value="ECO:0007669"/>
    <property type="project" value="UniProtKB-KW"/>
</dbReference>
<dbReference type="InterPro" id="IPR029063">
    <property type="entry name" value="SAM-dependent_MTases_sf"/>
</dbReference>
<reference evidence="2" key="1">
    <citation type="submission" date="2015-12" db="EMBL/GenBank/DDBJ databases">
        <title>FDA dAtabase for Regulatory Grade micrObial Sequences (FDA-ARGOS): Supporting development and validation of Infectious Disease Dx tests.</title>
        <authorList>
            <person name="Case J."/>
            <person name="Tallon L."/>
            <person name="Sadzewicz L."/>
            <person name="Sengamalay N."/>
            <person name="Ott S."/>
            <person name="Godinez A."/>
            <person name="Nagaraj S."/>
            <person name="Nadendla S."/>
            <person name="Sichtig H."/>
        </authorList>
    </citation>
    <scope>NUCLEOTIDE SEQUENCE [LARGE SCALE GENOMIC DNA]</scope>
    <source>
        <strain evidence="2">FDAARGOS_147</strain>
    </source>
</reference>
<dbReference type="CDD" id="cd02440">
    <property type="entry name" value="AdoMet_MTases"/>
    <property type="match status" value="1"/>
</dbReference>
<evidence type="ECO:0000313" key="2">
    <source>
        <dbReference type="Proteomes" id="UP000060602"/>
    </source>
</evidence>
<gene>
    <name evidence="1" type="ORF">AL504_06945</name>
</gene>
<keyword evidence="1" id="KW-0808">Transferase</keyword>
<protein>
    <submittedName>
        <fullName evidence="1">Class I SAM-dependent methyltransferase</fullName>
    </submittedName>
</protein>
<accession>A0A0X8NWT8</accession>
<dbReference type="GO" id="GO:0008168">
    <property type="term" value="F:methyltransferase activity"/>
    <property type="evidence" value="ECO:0007669"/>
    <property type="project" value="UniProtKB-KW"/>
</dbReference>
<dbReference type="Proteomes" id="UP000060602">
    <property type="component" value="Chromosome"/>
</dbReference>
<keyword evidence="1" id="KW-0489">Methyltransferase</keyword>
<sequence>MGVPILIPGLRELFDNHFQISAETGRALHIAADAPVIGYALGCKLVIEEIGDAVTADHPAGALFDCNGRPAFVTADGPRLVSKLHLDMLGAQHGWETIQKKLKGAPPYLLLDQQFPDHRFSTYYELLLFLGERTIDDLQCGTETHGHTVPVEQDGNHELTRLNCSYFRSIIDGFGLPLTAHPALEIGCGSGFLSRSIKEAGATEIIGTDLRLSGFCFETWAEPGFTPGLANMFQWSYPENHFSLIAIRNNSAFAFARNLDAAFATFLKTCMKSLRQDGGIYLTFLTDGSGGMSAKGFTNLQLSTLVTWLIEQGVYVLKMMRLGSMVGFWVSKNASLSDRIRRHTHNQRLRALQEYMGSDSGQHDQTLAMADFASEIALNCYLRGVSTVALWGRGIISYQTWRMLGILYPDLAVRFVVRRDKLGSSVLEVLPSEQAPHGAVNAIVDDCYYNARRVGFVERWKQARFLAQSPDALRLFESDAEPSSHAYAFLSGDHDSTIAPELARVYFKGQLAAGHGDHDAEFEAKMRYTFPVGFAGV</sequence>
<evidence type="ECO:0000313" key="1">
    <source>
        <dbReference type="EMBL" id="AMG35792.1"/>
    </source>
</evidence>
<name>A0A0X8NWT8_ALCXX</name>
<proteinExistence type="predicted"/>
<dbReference type="AlphaFoldDB" id="A0A0X8NWT8"/>
<dbReference type="EMBL" id="CP014060">
    <property type="protein sequence ID" value="AMG35792.1"/>
    <property type="molecule type" value="Genomic_DNA"/>
</dbReference>
<dbReference type="Gene3D" id="3.40.50.150">
    <property type="entry name" value="Vaccinia Virus protein VP39"/>
    <property type="match status" value="1"/>
</dbReference>